<dbReference type="GO" id="GO:0008892">
    <property type="term" value="F:guanine deaminase activity"/>
    <property type="evidence" value="ECO:0007669"/>
    <property type="project" value="UniProtKB-EC"/>
</dbReference>
<evidence type="ECO:0000256" key="2">
    <source>
        <dbReference type="ARBA" id="ARBA00004984"/>
    </source>
</evidence>
<evidence type="ECO:0000256" key="11">
    <source>
        <dbReference type="ARBA" id="ARBA00083147"/>
    </source>
</evidence>
<dbReference type="GO" id="GO:0008270">
    <property type="term" value="F:zinc ion binding"/>
    <property type="evidence" value="ECO:0007669"/>
    <property type="project" value="TreeGrafter"/>
</dbReference>
<evidence type="ECO:0000256" key="9">
    <source>
        <dbReference type="ARBA" id="ARBA00056079"/>
    </source>
</evidence>
<sequence length="493" mass="54520">MSRQSNGPFAYHGTLIHPVTPSKLEILQDTIIVVDGKGSISLIHPHFSIEDGQTLQDVIPIMLKQPDVQLCVTVLKPHQFIVPGFIDTHVHAPQFSMRGLGQGLHILDWLDQVTFPHEAKFSDKEYATEIYTRCVHMGLRQGITTACYFASLHTEATKVLVDVCLEKGQRAFVGKTCMDHPETNPEYYREETADAEAGTVDLIQHCRAVDENGTFVRPVLTPRFAISCTPELLTGLGKLAKEHEHAYGVGRGIPNQTHFCEAQQEIDATLKQYEKFTCEADLYEHYGLLDSKSVLAHCTLLGDDDLAKIKQLNCGVAHCPISNVTVGGGFMAAPVRKFLSEGITKVGLGTDSGGGFSCSIMDVMRQALIVGNAREMLSKGREKRLGLEEVFYMATLGGARVLGIQDRVGSFEVGKQFDAILVDMQDPYSGPHDSFDAVHTTTIDEFGDKHIEAITKVWQKWIMSGDDRNLRRVWVGGQMKKDTYGAGYWGSMT</sequence>
<dbReference type="PANTHER" id="PTHR11271">
    <property type="entry name" value="GUANINE DEAMINASE"/>
    <property type="match status" value="1"/>
</dbReference>
<dbReference type="Pfam" id="PF01979">
    <property type="entry name" value="Amidohydro_1"/>
    <property type="match status" value="1"/>
</dbReference>
<evidence type="ECO:0000256" key="7">
    <source>
        <dbReference type="ARBA" id="ARBA00022833"/>
    </source>
</evidence>
<protein>
    <recommendedName>
        <fullName evidence="10">Probable guanine deaminase</fullName>
        <ecNumber evidence="4">3.5.4.3</ecNumber>
    </recommendedName>
    <alternativeName>
        <fullName evidence="11">Guanine aminohydrolase</fullName>
    </alternativeName>
</protein>
<dbReference type="Proteomes" id="UP000054266">
    <property type="component" value="Unassembled WGS sequence"/>
</dbReference>
<dbReference type="Gene3D" id="3.20.20.140">
    <property type="entry name" value="Metal-dependent hydrolases"/>
    <property type="match status" value="1"/>
</dbReference>
<evidence type="ECO:0000256" key="1">
    <source>
        <dbReference type="ARBA" id="ARBA00001947"/>
    </source>
</evidence>
<dbReference type="InterPro" id="IPR051607">
    <property type="entry name" value="Metallo-dep_hydrolases"/>
</dbReference>
<evidence type="ECO:0000256" key="4">
    <source>
        <dbReference type="ARBA" id="ARBA00012781"/>
    </source>
</evidence>
<accession>A0A0D2CTT6</accession>
<proteinExistence type="inferred from homology"/>
<evidence type="ECO:0000313" key="14">
    <source>
        <dbReference type="Proteomes" id="UP000054266"/>
    </source>
</evidence>
<dbReference type="GO" id="GO:0005829">
    <property type="term" value="C:cytosol"/>
    <property type="evidence" value="ECO:0007669"/>
    <property type="project" value="TreeGrafter"/>
</dbReference>
<dbReference type="InterPro" id="IPR006680">
    <property type="entry name" value="Amidohydro-rel"/>
</dbReference>
<dbReference type="InterPro" id="IPR032466">
    <property type="entry name" value="Metal_Hydrolase"/>
</dbReference>
<keyword evidence="5" id="KW-0479">Metal-binding</keyword>
<reference evidence="13 14" key="1">
    <citation type="submission" date="2015-01" db="EMBL/GenBank/DDBJ databases">
        <title>The Genome Sequence of Capronia semiimmersa CBS27337.</title>
        <authorList>
            <consortium name="The Broad Institute Genomics Platform"/>
            <person name="Cuomo C."/>
            <person name="de Hoog S."/>
            <person name="Gorbushina A."/>
            <person name="Stielow B."/>
            <person name="Teixiera M."/>
            <person name="Abouelleil A."/>
            <person name="Chapman S.B."/>
            <person name="Priest M."/>
            <person name="Young S.K."/>
            <person name="Wortman J."/>
            <person name="Nusbaum C."/>
            <person name="Birren B."/>
        </authorList>
    </citation>
    <scope>NUCLEOTIDE SEQUENCE [LARGE SCALE GENOMIC DNA]</scope>
    <source>
        <strain evidence="13 14">CBS 27337</strain>
    </source>
</reference>
<comment type="function">
    <text evidence="9">Catalyzes the hydrolytic deamination of guanine, producing xanthine and ammonia.</text>
</comment>
<dbReference type="SUPFAM" id="SSF51338">
    <property type="entry name" value="Composite domain of metallo-dependent hydrolases"/>
    <property type="match status" value="1"/>
</dbReference>
<evidence type="ECO:0000256" key="6">
    <source>
        <dbReference type="ARBA" id="ARBA00022801"/>
    </source>
</evidence>
<dbReference type="PANTHER" id="PTHR11271:SF49">
    <property type="entry name" value="GUANINE DEAMINASE"/>
    <property type="match status" value="1"/>
</dbReference>
<keyword evidence="6" id="KW-0378">Hydrolase</keyword>
<dbReference type="SUPFAM" id="SSF51556">
    <property type="entry name" value="Metallo-dependent hydrolases"/>
    <property type="match status" value="1"/>
</dbReference>
<feature type="domain" description="Amidohydrolase-related" evidence="12">
    <location>
        <begin position="80"/>
        <end position="478"/>
    </location>
</feature>
<organism evidence="13 14">
    <name type="scientific">Phialophora macrospora</name>
    <dbReference type="NCBI Taxonomy" id="1851006"/>
    <lineage>
        <taxon>Eukaryota</taxon>
        <taxon>Fungi</taxon>
        <taxon>Dikarya</taxon>
        <taxon>Ascomycota</taxon>
        <taxon>Pezizomycotina</taxon>
        <taxon>Eurotiomycetes</taxon>
        <taxon>Chaetothyriomycetidae</taxon>
        <taxon>Chaetothyriales</taxon>
        <taxon>Herpotrichiellaceae</taxon>
        <taxon>Phialophora</taxon>
    </lineage>
</organism>
<evidence type="ECO:0000256" key="8">
    <source>
        <dbReference type="ARBA" id="ARBA00051148"/>
    </source>
</evidence>
<keyword evidence="14" id="KW-1185">Reference proteome</keyword>
<dbReference type="EC" id="3.5.4.3" evidence="4"/>
<name>A0A0D2CTT6_9EURO</name>
<comment type="cofactor">
    <cofactor evidence="1">
        <name>Zn(2+)</name>
        <dbReference type="ChEBI" id="CHEBI:29105"/>
    </cofactor>
</comment>
<dbReference type="AlphaFoldDB" id="A0A0D2CTT6"/>
<keyword evidence="7" id="KW-0862">Zinc</keyword>
<evidence type="ECO:0000256" key="3">
    <source>
        <dbReference type="ARBA" id="ARBA00006745"/>
    </source>
</evidence>
<dbReference type="STRING" id="5601.A0A0D2CTT6"/>
<dbReference type="GO" id="GO:0046098">
    <property type="term" value="P:guanine metabolic process"/>
    <property type="evidence" value="ECO:0007669"/>
    <property type="project" value="TreeGrafter"/>
</dbReference>
<comment type="similarity">
    <text evidence="3">Belongs to the metallo-dependent hydrolases superfamily. ATZ/TRZ family.</text>
</comment>
<evidence type="ECO:0000259" key="12">
    <source>
        <dbReference type="Pfam" id="PF01979"/>
    </source>
</evidence>
<dbReference type="HOGENOM" id="CLU_012358_0_1_1"/>
<dbReference type="InterPro" id="IPR011059">
    <property type="entry name" value="Metal-dep_hydrolase_composite"/>
</dbReference>
<evidence type="ECO:0000256" key="5">
    <source>
        <dbReference type="ARBA" id="ARBA00022723"/>
    </source>
</evidence>
<dbReference type="FunFam" id="3.20.20.140:FF:000022">
    <property type="entry name" value="Guanine deaminase"/>
    <property type="match status" value="1"/>
</dbReference>
<gene>
    <name evidence="13" type="ORF">PV04_04538</name>
</gene>
<dbReference type="EMBL" id="KN846958">
    <property type="protein sequence ID" value="KIW68601.1"/>
    <property type="molecule type" value="Genomic_DNA"/>
</dbReference>
<evidence type="ECO:0000313" key="13">
    <source>
        <dbReference type="EMBL" id="KIW68601.1"/>
    </source>
</evidence>
<comment type="catalytic activity">
    <reaction evidence="8">
        <text>guanine + H2O + H(+) = xanthine + NH4(+)</text>
        <dbReference type="Rhea" id="RHEA:14665"/>
        <dbReference type="ChEBI" id="CHEBI:15377"/>
        <dbReference type="ChEBI" id="CHEBI:15378"/>
        <dbReference type="ChEBI" id="CHEBI:16235"/>
        <dbReference type="ChEBI" id="CHEBI:17712"/>
        <dbReference type="ChEBI" id="CHEBI:28938"/>
        <dbReference type="EC" id="3.5.4.3"/>
    </reaction>
</comment>
<evidence type="ECO:0000256" key="10">
    <source>
        <dbReference type="ARBA" id="ARBA00069860"/>
    </source>
</evidence>
<dbReference type="Gene3D" id="2.30.40.10">
    <property type="entry name" value="Urease, subunit C, domain 1"/>
    <property type="match status" value="1"/>
</dbReference>
<comment type="pathway">
    <text evidence="2">Purine metabolism; guanine degradation; xanthine from guanine: step 1/1.</text>
</comment>